<dbReference type="EMBL" id="AYZR01000008">
    <property type="protein sequence ID" value="KRM93450.1"/>
    <property type="molecule type" value="Genomic_DNA"/>
</dbReference>
<feature type="domain" description="Phosphoribosyltransferase" evidence="2">
    <location>
        <begin position="62"/>
        <end position="125"/>
    </location>
</feature>
<evidence type="ECO:0000259" key="2">
    <source>
        <dbReference type="Pfam" id="PF00156"/>
    </source>
</evidence>
<evidence type="ECO:0000313" key="4">
    <source>
        <dbReference type="Proteomes" id="UP000051256"/>
    </source>
</evidence>
<organism evidence="3 4">
    <name type="scientific">Lentilactobacillus senioris DSM 24302 = JCM 17472</name>
    <dbReference type="NCBI Taxonomy" id="1423802"/>
    <lineage>
        <taxon>Bacteria</taxon>
        <taxon>Bacillati</taxon>
        <taxon>Bacillota</taxon>
        <taxon>Bacilli</taxon>
        <taxon>Lactobacillales</taxon>
        <taxon>Lactobacillaceae</taxon>
        <taxon>Lentilactobacillus</taxon>
    </lineage>
</organism>
<dbReference type="InterPro" id="IPR000836">
    <property type="entry name" value="PRTase_dom"/>
</dbReference>
<dbReference type="AlphaFoldDB" id="A0A0R2CQB6"/>
<evidence type="ECO:0000256" key="1">
    <source>
        <dbReference type="ARBA" id="ARBA00008007"/>
    </source>
</evidence>
<sequence length="132" mass="14909">MGDYRLRLVFQTELSRVINKTKKMVVAIPVNPDTLKTRGFNQVTGWFANVKYYDVLTPIDTTKAVAQSQKTRKERLELKQPFRLIETAVSAIKGQDILIVDDVYTTGRTIRHAAELIRNAGARSVTGLTMAR</sequence>
<dbReference type="CDD" id="cd06223">
    <property type="entry name" value="PRTases_typeI"/>
    <property type="match status" value="1"/>
</dbReference>
<dbReference type="Proteomes" id="UP000051256">
    <property type="component" value="Unassembled WGS sequence"/>
</dbReference>
<dbReference type="InterPro" id="IPR029057">
    <property type="entry name" value="PRTase-like"/>
</dbReference>
<dbReference type="InterPro" id="IPR051910">
    <property type="entry name" value="ComF/GntX_DNA_util-trans"/>
</dbReference>
<dbReference type="PATRIC" id="fig|1423802.4.peg.164"/>
<dbReference type="Pfam" id="PF00156">
    <property type="entry name" value="Pribosyltran"/>
    <property type="match status" value="1"/>
</dbReference>
<dbReference type="PANTHER" id="PTHR47505">
    <property type="entry name" value="DNA UTILIZATION PROTEIN YHGH"/>
    <property type="match status" value="1"/>
</dbReference>
<keyword evidence="4" id="KW-1185">Reference proteome</keyword>
<evidence type="ECO:0000313" key="3">
    <source>
        <dbReference type="EMBL" id="KRM93450.1"/>
    </source>
</evidence>
<comment type="caution">
    <text evidence="3">The sequence shown here is derived from an EMBL/GenBank/DDBJ whole genome shotgun (WGS) entry which is preliminary data.</text>
</comment>
<dbReference type="STRING" id="1423802.FC56_GL000162"/>
<gene>
    <name evidence="3" type="ORF">FC56_GL000162</name>
</gene>
<reference evidence="3 4" key="1">
    <citation type="journal article" date="2015" name="Genome Announc.">
        <title>Expanding the biotechnology potential of lactobacilli through comparative genomics of 213 strains and associated genera.</title>
        <authorList>
            <person name="Sun Z."/>
            <person name="Harris H.M."/>
            <person name="McCann A."/>
            <person name="Guo C."/>
            <person name="Argimon S."/>
            <person name="Zhang W."/>
            <person name="Yang X."/>
            <person name="Jeffery I.B."/>
            <person name="Cooney J.C."/>
            <person name="Kagawa T.F."/>
            <person name="Liu W."/>
            <person name="Song Y."/>
            <person name="Salvetti E."/>
            <person name="Wrobel A."/>
            <person name="Rasinkangas P."/>
            <person name="Parkhill J."/>
            <person name="Rea M.C."/>
            <person name="O'Sullivan O."/>
            <person name="Ritari J."/>
            <person name="Douillard F.P."/>
            <person name="Paul Ross R."/>
            <person name="Yang R."/>
            <person name="Briner A.E."/>
            <person name="Felis G.E."/>
            <person name="de Vos W.M."/>
            <person name="Barrangou R."/>
            <person name="Klaenhammer T.R."/>
            <person name="Caufield P.W."/>
            <person name="Cui Y."/>
            <person name="Zhang H."/>
            <person name="O'Toole P.W."/>
        </authorList>
    </citation>
    <scope>NUCLEOTIDE SEQUENCE [LARGE SCALE GENOMIC DNA]</scope>
    <source>
        <strain evidence="3 4">DSM 24302</strain>
    </source>
</reference>
<protein>
    <recommendedName>
        <fullName evidence="2">Phosphoribosyltransferase domain-containing protein</fullName>
    </recommendedName>
</protein>
<dbReference type="PANTHER" id="PTHR47505:SF1">
    <property type="entry name" value="DNA UTILIZATION PROTEIN YHGH"/>
    <property type="match status" value="1"/>
</dbReference>
<comment type="similarity">
    <text evidence="1">Belongs to the ComF/GntX family.</text>
</comment>
<name>A0A0R2CQB6_9LACO</name>
<accession>A0A0R2CQB6</accession>
<dbReference type="SUPFAM" id="SSF53271">
    <property type="entry name" value="PRTase-like"/>
    <property type="match status" value="1"/>
</dbReference>
<proteinExistence type="inferred from homology"/>
<dbReference type="Gene3D" id="3.40.50.2020">
    <property type="match status" value="1"/>
</dbReference>